<dbReference type="InterPro" id="IPR036249">
    <property type="entry name" value="Thioredoxin-like_sf"/>
</dbReference>
<feature type="region of interest" description="Disordered" evidence="1">
    <location>
        <begin position="1"/>
        <end position="47"/>
    </location>
</feature>
<feature type="compositionally biased region" description="Polar residues" evidence="1">
    <location>
        <begin position="1"/>
        <end position="15"/>
    </location>
</feature>
<protein>
    <recommendedName>
        <fullName evidence="2">Glutaredoxin domain-containing protein</fullName>
    </recommendedName>
</protein>
<dbReference type="PANTHER" id="PTHR45669:SF7">
    <property type="entry name" value="F1N19.7"/>
    <property type="match status" value="1"/>
</dbReference>
<dbReference type="PROSITE" id="PS51354">
    <property type="entry name" value="GLUTAREDOXIN_2"/>
    <property type="match status" value="1"/>
</dbReference>
<dbReference type="InterPro" id="IPR002109">
    <property type="entry name" value="Glutaredoxin"/>
</dbReference>
<reference evidence="3" key="1">
    <citation type="submission" date="2024-02" db="EMBL/GenBank/DDBJ databases">
        <authorList>
            <consortium name="ELIXIR-Norway"/>
            <consortium name="Elixir Norway"/>
        </authorList>
    </citation>
    <scope>NUCLEOTIDE SEQUENCE</scope>
</reference>
<dbReference type="CDD" id="cd03031">
    <property type="entry name" value="GRX_GRX_like"/>
    <property type="match status" value="1"/>
</dbReference>
<evidence type="ECO:0000313" key="3">
    <source>
        <dbReference type="EMBL" id="CAK9208905.1"/>
    </source>
</evidence>
<dbReference type="Gene3D" id="3.40.30.10">
    <property type="entry name" value="Glutaredoxin"/>
    <property type="match status" value="1"/>
</dbReference>
<evidence type="ECO:0000256" key="1">
    <source>
        <dbReference type="SAM" id="MobiDB-lite"/>
    </source>
</evidence>
<organism evidence="3 4">
    <name type="scientific">Sphagnum troendelagicum</name>
    <dbReference type="NCBI Taxonomy" id="128251"/>
    <lineage>
        <taxon>Eukaryota</taxon>
        <taxon>Viridiplantae</taxon>
        <taxon>Streptophyta</taxon>
        <taxon>Embryophyta</taxon>
        <taxon>Bryophyta</taxon>
        <taxon>Sphagnophytina</taxon>
        <taxon>Sphagnopsida</taxon>
        <taxon>Sphagnales</taxon>
        <taxon>Sphagnaceae</taxon>
        <taxon>Sphagnum</taxon>
    </lineage>
</organism>
<dbReference type="SUPFAM" id="SSF52833">
    <property type="entry name" value="Thioredoxin-like"/>
    <property type="match status" value="1"/>
</dbReference>
<feature type="compositionally biased region" description="Basic and acidic residues" evidence="1">
    <location>
        <begin position="36"/>
        <end position="47"/>
    </location>
</feature>
<gene>
    <name evidence="3" type="ORF">CSSPTR1EN2_LOCUS9417</name>
</gene>
<dbReference type="Pfam" id="PF23733">
    <property type="entry name" value="GRXCR1-2_C"/>
    <property type="match status" value="1"/>
</dbReference>
<keyword evidence="4" id="KW-1185">Reference proteome</keyword>
<dbReference type="PANTHER" id="PTHR45669">
    <property type="entry name" value="GLUTAREDOXIN DOMAIN-CONTAINING CYSTEINE-RICH PROTEIN CG12206-RELATED"/>
    <property type="match status" value="1"/>
</dbReference>
<proteinExistence type="predicted"/>
<name>A0ABP0U002_9BRYO</name>
<dbReference type="Pfam" id="PF00462">
    <property type="entry name" value="Glutaredoxin"/>
    <property type="match status" value="1"/>
</dbReference>
<evidence type="ECO:0000259" key="2">
    <source>
        <dbReference type="Pfam" id="PF00462"/>
    </source>
</evidence>
<dbReference type="EMBL" id="OZ019909">
    <property type="protein sequence ID" value="CAK9208905.1"/>
    <property type="molecule type" value="Genomic_DNA"/>
</dbReference>
<dbReference type="Proteomes" id="UP001497512">
    <property type="component" value="Chromosome 17"/>
</dbReference>
<sequence length="415" mass="45617">MGCSASKSVETTKAASSKDEEEGYAQLGRSMSMPVRGRDSSSKRDSHHVVALTSSTYGILKVDPPPHKQMKKGQQQQIPTSKSSTAAEEIYEKLKNFDVPAEMVAKPWSEVSLSLPKLPPVVAAAINPKYITSAKGGEPETINMWELMDGLEDGLEGSVAFEKLKISDNMTGYPPTLSKPLEKSPTFHTIRTSSTTDELESTIDPDLFASFEQELELFSNEEWYNVGRHDGATLSIIPGSQDEESSIVEVKRLNPCPLECFEVKCPPAGEQRVVLYTTSLRGIRKTFEDCNHVRFILRSLGLSLDERDVSMHAEFRQELKDLVDTPVQVPRVFVKGRYIGGADEVSKLHEDGTLAVLVEGLPSQISREGCDGCGGVRFVPCLDCSGSCKVITDTNEVVRCTECNENGLMRCPICD</sequence>
<evidence type="ECO:0000313" key="4">
    <source>
        <dbReference type="Proteomes" id="UP001497512"/>
    </source>
</evidence>
<feature type="domain" description="Glutaredoxin" evidence="2">
    <location>
        <begin position="273"/>
        <end position="339"/>
    </location>
</feature>
<accession>A0ABP0U002</accession>